<reference evidence="1" key="1">
    <citation type="journal article" date="2020" name="mSystems">
        <title>Genome- and Community-Level Interaction Insights into Carbon Utilization and Element Cycling Functions of Hydrothermarchaeota in Hydrothermal Sediment.</title>
        <authorList>
            <person name="Zhou Z."/>
            <person name="Liu Y."/>
            <person name="Xu W."/>
            <person name="Pan J."/>
            <person name="Luo Z.H."/>
            <person name="Li M."/>
        </authorList>
    </citation>
    <scope>NUCLEOTIDE SEQUENCE [LARGE SCALE GENOMIC DNA]</scope>
    <source>
        <strain evidence="1">SpSt-767</strain>
    </source>
</reference>
<sequence length="101" mass="11050">MTDTLAIMVCNKGSLPHLLGLVAAAAKRNVEVRIFFSGEGVLVTQEPRFAELVGRAKMSLCEVSFRALGLEGDVPGIGYKDFATQARHAEMIEEFPHYLVL</sequence>
<accession>A0A7V6A2G6</accession>
<dbReference type="SUPFAM" id="SSF75169">
    <property type="entry name" value="DsrEFH-like"/>
    <property type="match status" value="1"/>
</dbReference>
<gene>
    <name evidence="1" type="ORF">ENV52_05025</name>
</gene>
<evidence type="ECO:0008006" key="2">
    <source>
        <dbReference type="Google" id="ProtNLM"/>
    </source>
</evidence>
<evidence type="ECO:0000313" key="1">
    <source>
        <dbReference type="EMBL" id="HHS29047.1"/>
    </source>
</evidence>
<dbReference type="InterPro" id="IPR027396">
    <property type="entry name" value="DsrEFH-like"/>
</dbReference>
<dbReference type="EMBL" id="DTGR01000076">
    <property type="protein sequence ID" value="HHS29047.1"/>
    <property type="molecule type" value="Genomic_DNA"/>
</dbReference>
<comment type="caution">
    <text evidence="1">The sequence shown here is derived from an EMBL/GenBank/DDBJ whole genome shotgun (WGS) entry which is preliminary data.</text>
</comment>
<proteinExistence type="predicted"/>
<organism evidence="1">
    <name type="scientific">Desulfobacca acetoxidans</name>
    <dbReference type="NCBI Taxonomy" id="60893"/>
    <lineage>
        <taxon>Bacteria</taxon>
        <taxon>Pseudomonadati</taxon>
        <taxon>Thermodesulfobacteriota</taxon>
        <taxon>Desulfobaccia</taxon>
        <taxon>Desulfobaccales</taxon>
        <taxon>Desulfobaccaceae</taxon>
        <taxon>Desulfobacca</taxon>
    </lineage>
</organism>
<name>A0A7V6A2G6_9BACT</name>
<protein>
    <recommendedName>
        <fullName evidence="2">Peroxiredoxin</fullName>
    </recommendedName>
</protein>
<dbReference type="AlphaFoldDB" id="A0A7V6A2G6"/>